<evidence type="ECO:0000313" key="1">
    <source>
        <dbReference type="EMBL" id="KAH7997701.1"/>
    </source>
</evidence>
<evidence type="ECO:0000313" key="2">
    <source>
        <dbReference type="Proteomes" id="UP000827872"/>
    </source>
</evidence>
<comment type="caution">
    <text evidence="1">The sequence shown here is derived from an EMBL/GenBank/DDBJ whole genome shotgun (WGS) entry which is preliminary data.</text>
</comment>
<name>A0ACB8EXZ0_9SAUR</name>
<organism evidence="1 2">
    <name type="scientific">Sphaerodactylus townsendi</name>
    <dbReference type="NCBI Taxonomy" id="933632"/>
    <lineage>
        <taxon>Eukaryota</taxon>
        <taxon>Metazoa</taxon>
        <taxon>Chordata</taxon>
        <taxon>Craniata</taxon>
        <taxon>Vertebrata</taxon>
        <taxon>Euteleostomi</taxon>
        <taxon>Lepidosauria</taxon>
        <taxon>Squamata</taxon>
        <taxon>Bifurcata</taxon>
        <taxon>Gekkota</taxon>
        <taxon>Sphaerodactylidae</taxon>
        <taxon>Sphaerodactylus</taxon>
    </lineage>
</organism>
<sequence length="150" mass="16657">MFHSKHWIFAGRWAKKGHIIKEASGDSYEAIVDYTYFFEPISCEVTNPLGSTNISRTVDVYFGPRMMSEPQSLLVDLGSDAVFNCAWIGNPSLTIVWMKRGSGVVLSNENTLTLKNVRQEDAGKYVCRAVVPRVGAGEREVSLTVNVLPN</sequence>
<dbReference type="Proteomes" id="UP000827872">
    <property type="component" value="Linkage Group LG12"/>
</dbReference>
<accession>A0ACB8EXZ0</accession>
<reference evidence="1" key="1">
    <citation type="submission" date="2021-08" db="EMBL/GenBank/DDBJ databases">
        <title>The first chromosome-level gecko genome reveals the dynamic sex chromosomes of Neotropical dwarf geckos (Sphaerodactylidae: Sphaerodactylus).</title>
        <authorList>
            <person name="Pinto B.J."/>
            <person name="Keating S.E."/>
            <person name="Gamble T."/>
        </authorList>
    </citation>
    <scope>NUCLEOTIDE SEQUENCE</scope>
    <source>
        <strain evidence="1">TG3544</strain>
    </source>
</reference>
<proteinExistence type="predicted"/>
<gene>
    <name evidence="1" type="primary">KIRREL3_4</name>
    <name evidence="1" type="ORF">K3G42_005522</name>
</gene>
<keyword evidence="2" id="KW-1185">Reference proteome</keyword>
<protein>
    <submittedName>
        <fullName evidence="1">Kin of IRRE-like protein 3</fullName>
    </submittedName>
</protein>
<dbReference type="EMBL" id="CM037625">
    <property type="protein sequence ID" value="KAH7997701.1"/>
    <property type="molecule type" value="Genomic_DNA"/>
</dbReference>